<feature type="region of interest" description="Disordered" evidence="1">
    <location>
        <begin position="379"/>
        <end position="412"/>
    </location>
</feature>
<dbReference type="InterPro" id="IPR014862">
    <property type="entry name" value="TrwC"/>
</dbReference>
<feature type="region of interest" description="Disordered" evidence="1">
    <location>
        <begin position="1125"/>
        <end position="1150"/>
    </location>
</feature>
<feature type="compositionally biased region" description="Basic and acidic residues" evidence="1">
    <location>
        <begin position="385"/>
        <end position="398"/>
    </location>
</feature>
<dbReference type="OrthoDB" id="4524286at2"/>
<gene>
    <name evidence="3" type="ORF">BOX37_23705</name>
</gene>
<protein>
    <recommendedName>
        <fullName evidence="2">TrwC relaxase domain-containing protein</fullName>
    </recommendedName>
</protein>
<dbReference type="InterPro" id="IPR027417">
    <property type="entry name" value="P-loop_NTPase"/>
</dbReference>
<dbReference type="Pfam" id="PF08751">
    <property type="entry name" value="TrwC"/>
    <property type="match status" value="1"/>
</dbReference>
<feature type="compositionally biased region" description="Low complexity" evidence="1">
    <location>
        <begin position="1138"/>
        <end position="1150"/>
    </location>
</feature>
<name>A0A1J0VWN5_9NOCA</name>
<reference evidence="3" key="1">
    <citation type="submission" date="2016-11" db="EMBL/GenBank/DDBJ databases">
        <authorList>
            <person name="Jaros S."/>
            <person name="Januszkiewicz K."/>
            <person name="Wedrychowicz H."/>
        </authorList>
    </citation>
    <scope>NUCLEOTIDE SEQUENCE [LARGE SCALE GENOMIC DNA]</scope>
    <source>
        <strain evidence="3">Y48</strain>
    </source>
</reference>
<evidence type="ECO:0000256" key="1">
    <source>
        <dbReference type="SAM" id="MobiDB-lite"/>
    </source>
</evidence>
<dbReference type="KEGG" id="nsl:BOX37_23705"/>
<dbReference type="EMBL" id="CP018082">
    <property type="protein sequence ID" value="APE36438.1"/>
    <property type="molecule type" value="Genomic_DNA"/>
</dbReference>
<dbReference type="Gene3D" id="2.30.30.940">
    <property type="match status" value="1"/>
</dbReference>
<evidence type="ECO:0000313" key="4">
    <source>
        <dbReference type="Proteomes" id="UP000183810"/>
    </source>
</evidence>
<feature type="domain" description="TrwC relaxase" evidence="2">
    <location>
        <begin position="10"/>
        <end position="420"/>
    </location>
</feature>
<dbReference type="SUPFAM" id="SSF52540">
    <property type="entry name" value="P-loop containing nucleoside triphosphate hydrolases"/>
    <property type="match status" value="2"/>
</dbReference>
<sequence>MVATMHKVAAGNGYEYYLRNTAANDTTARGRASLSDYYNEHGEAPGTWHGSGLSALEITPGAEVAEDQMKFLFGAGMHPNADQVRERVKAHHLAAGVRPAYAARLAEKATKLGNKFAVYSTTSEFPAATAQAYRDYNTSVDECVTAHIPDQIRAQIRTDIATEMFTTEYGRAPLDPRELSGWVAKNSRPDRTAVAGFDFTFSPVKSVSGLWAVVTPELARTIETAHRAAIADALSWLENNALFTRLGRNGVRHVDVQGAIAATFDHRDSRAGDPDLHTHVLVANRVRTPDGKWRTVNGTVIHEAVVTVSEIYDTRLEHHLETALNVQFETRTDRTPDQVRVREIVGFPLPLIHHWSRRTAVIADRLDTLTAAFQTTFGREPTPSEVHDLGQRATLETRPRKHAPGSRTEQRASWRADAAAALGGIDVVDNIEARVVGVPRVPRPAPDRAFVTHLADQALAAVSDKRATWREFNLRAEVERQIRGNIAPTEWADATEKVLTQALSPSSSVARGDPDVTEQPDLRAVPAWLRRRDGTPIHTRANSQIYTTESTLAAEAELIALSVEPGGVILNPGFVSRAVYEYNTAHPDRPLNPGQIRVIESFASAGMRVHTANAPAGTGKTTAMQVLATAWESGGGTVLGMAPTAAAASVLGDSIGTRAETVDKLLHVIDAHRPDNASENLPFLPQWVLDIDATTLVIVDEHVTLPTTKRLQLLRYLSGRGATVRCIGDDRQLSAIDAGGIHADMAHAAPEQAPTLTEVVRFAHRGEALASTGLRQGDPLALAWYLDNGRIHAGHLGTIYADAYRAWAADIAHGWDAVMLAPTHDIVSALNVRARADRIARTAPAITAAGVPDPHVFLADRLVASAGDIVRTRRNDPRLRVGARDWVRNGYSWTIRQVHSDGAVTVARRVQGRDTDAVVRLPGDYVHEHLHLGYAATIDSAQGITADSCHVALSGRESRQQFYVAMTRGRQANHAYIATALDGDEGDIYTVPAHYPRTAVEHLHHVLDRDGVRTSAHTELRDALDPARRIGRAVDIYLDTLGMTAENAIGTPRLDTIDRIAEQLLPGLTDSPAYSVLRQHLAMLALSGADPVTELRTAIAAHELDTVTDPAAVLDWRLDPTGNHSAGSGPLAWTPGLPTEAPTADTETAPVQARERIVAELARQISDTARAWTTATAPKWARPLLGTDPELVADLAIWRAGLHVAESDPRPTGPARYIAIERAHQQQLHRRILEVDGNTRLPQHRWAATVDRIDPRISADPTWPIIATNIDAAAAAGLDIEDQLTDAAGARPLPDEMPAAALWARLEITDTDLSAPEPDRYSATEPLPSDAVEPGDEPDPVGSVIASAIDAATPGGYTEYAGDNDGIEKFDSYSHRERDAGHGFGW</sequence>
<dbReference type="SUPFAM" id="SSF55464">
    <property type="entry name" value="Origin of replication-binding domain, RBD-like"/>
    <property type="match status" value="1"/>
</dbReference>
<accession>A0A1J0VWN5</accession>
<proteinExistence type="predicted"/>
<dbReference type="Proteomes" id="UP000183810">
    <property type="component" value="Chromosome"/>
</dbReference>
<evidence type="ECO:0000313" key="3">
    <source>
        <dbReference type="EMBL" id="APE36438.1"/>
    </source>
</evidence>
<organism evidence="3 4">
    <name type="scientific">Nocardia mangyaensis</name>
    <dbReference type="NCBI Taxonomy" id="2213200"/>
    <lineage>
        <taxon>Bacteria</taxon>
        <taxon>Bacillati</taxon>
        <taxon>Actinomycetota</taxon>
        <taxon>Actinomycetes</taxon>
        <taxon>Mycobacteriales</taxon>
        <taxon>Nocardiaceae</taxon>
        <taxon>Nocardia</taxon>
    </lineage>
</organism>
<evidence type="ECO:0000259" key="2">
    <source>
        <dbReference type="Pfam" id="PF08751"/>
    </source>
</evidence>
<dbReference type="CDD" id="cd18809">
    <property type="entry name" value="SF1_C_RecD"/>
    <property type="match status" value="1"/>
</dbReference>
<dbReference type="Gene3D" id="3.40.50.300">
    <property type="entry name" value="P-loop containing nucleotide triphosphate hydrolases"/>
    <property type="match status" value="2"/>
</dbReference>
<dbReference type="RefSeq" id="WP_071929620.1">
    <property type="nucleotide sequence ID" value="NZ_CP018082.1"/>
</dbReference>
<dbReference type="Pfam" id="PF13604">
    <property type="entry name" value="AAA_30"/>
    <property type="match status" value="1"/>
</dbReference>
<dbReference type="NCBIfam" id="NF041492">
    <property type="entry name" value="MobF"/>
    <property type="match status" value="1"/>
</dbReference>
<feature type="region of interest" description="Disordered" evidence="1">
    <location>
        <begin position="1313"/>
        <end position="1338"/>
    </location>
</feature>
<keyword evidence="4" id="KW-1185">Reference proteome</keyword>